<organism evidence="10 11">
    <name type="scientific">Candidatus Roizmanbacteria bacterium CG11_big_fil_rev_8_21_14_0_20_36_8</name>
    <dbReference type="NCBI Taxonomy" id="1974856"/>
    <lineage>
        <taxon>Bacteria</taxon>
        <taxon>Candidatus Roizmaniibacteriota</taxon>
    </lineage>
</organism>
<comment type="caution">
    <text evidence="10">The sequence shown here is derived from an EMBL/GenBank/DDBJ whole genome shotgun (WGS) entry which is preliminary data.</text>
</comment>
<dbReference type="GO" id="GO:0005886">
    <property type="term" value="C:plasma membrane"/>
    <property type="evidence" value="ECO:0007669"/>
    <property type="project" value="UniProtKB-SubCell"/>
</dbReference>
<feature type="transmembrane region" description="Helical" evidence="8">
    <location>
        <begin position="289"/>
        <end position="306"/>
    </location>
</feature>
<dbReference type="InterPro" id="IPR038731">
    <property type="entry name" value="RgtA/B/C-like"/>
</dbReference>
<dbReference type="PANTHER" id="PTHR33908:SF11">
    <property type="entry name" value="MEMBRANE PROTEIN"/>
    <property type="match status" value="1"/>
</dbReference>
<feature type="transmembrane region" description="Helical" evidence="8">
    <location>
        <begin position="341"/>
        <end position="359"/>
    </location>
</feature>
<evidence type="ECO:0000256" key="8">
    <source>
        <dbReference type="SAM" id="Phobius"/>
    </source>
</evidence>
<comment type="subcellular location">
    <subcellularLocation>
        <location evidence="1">Cell membrane</location>
        <topology evidence="1">Multi-pass membrane protein</topology>
    </subcellularLocation>
</comment>
<evidence type="ECO:0000256" key="6">
    <source>
        <dbReference type="ARBA" id="ARBA00022989"/>
    </source>
</evidence>
<feature type="transmembrane region" description="Helical" evidence="8">
    <location>
        <begin position="371"/>
        <end position="389"/>
    </location>
</feature>
<feature type="transmembrane region" description="Helical" evidence="8">
    <location>
        <begin position="174"/>
        <end position="199"/>
    </location>
</feature>
<feature type="transmembrane region" description="Helical" evidence="8">
    <location>
        <begin position="312"/>
        <end position="334"/>
    </location>
</feature>
<gene>
    <name evidence="10" type="ORF">COV58_04785</name>
</gene>
<accession>A0A2M6ISX7</accession>
<keyword evidence="2" id="KW-1003">Cell membrane</keyword>
<keyword evidence="7 8" id="KW-0472">Membrane</keyword>
<dbReference type="PANTHER" id="PTHR33908">
    <property type="entry name" value="MANNOSYLTRANSFERASE YKCB-RELATED"/>
    <property type="match status" value="1"/>
</dbReference>
<proteinExistence type="predicted"/>
<evidence type="ECO:0000313" key="11">
    <source>
        <dbReference type="Proteomes" id="UP000231056"/>
    </source>
</evidence>
<evidence type="ECO:0000256" key="1">
    <source>
        <dbReference type="ARBA" id="ARBA00004651"/>
    </source>
</evidence>
<dbReference type="InterPro" id="IPR050297">
    <property type="entry name" value="LipidA_mod_glycosyltrf_83"/>
</dbReference>
<feature type="transmembrane region" description="Helical" evidence="8">
    <location>
        <begin position="219"/>
        <end position="239"/>
    </location>
</feature>
<feature type="transmembrane region" description="Helical" evidence="8">
    <location>
        <begin position="9"/>
        <end position="28"/>
    </location>
</feature>
<dbReference type="GO" id="GO:0009103">
    <property type="term" value="P:lipopolysaccharide biosynthetic process"/>
    <property type="evidence" value="ECO:0007669"/>
    <property type="project" value="UniProtKB-ARBA"/>
</dbReference>
<dbReference type="EMBL" id="PCVM01000113">
    <property type="protein sequence ID" value="PIQ73016.1"/>
    <property type="molecule type" value="Genomic_DNA"/>
</dbReference>
<keyword evidence="6 8" id="KW-1133">Transmembrane helix</keyword>
<evidence type="ECO:0000256" key="4">
    <source>
        <dbReference type="ARBA" id="ARBA00022679"/>
    </source>
</evidence>
<name>A0A2M6ISX7_9BACT</name>
<evidence type="ECO:0000256" key="2">
    <source>
        <dbReference type="ARBA" id="ARBA00022475"/>
    </source>
</evidence>
<protein>
    <recommendedName>
        <fullName evidence="9">Glycosyltransferase RgtA/B/C/D-like domain-containing protein</fullName>
    </recommendedName>
</protein>
<evidence type="ECO:0000256" key="5">
    <source>
        <dbReference type="ARBA" id="ARBA00022692"/>
    </source>
</evidence>
<feature type="transmembrane region" description="Helical" evidence="8">
    <location>
        <begin position="76"/>
        <end position="104"/>
    </location>
</feature>
<evidence type="ECO:0000256" key="7">
    <source>
        <dbReference type="ARBA" id="ARBA00023136"/>
    </source>
</evidence>
<reference evidence="10 11" key="1">
    <citation type="submission" date="2017-09" db="EMBL/GenBank/DDBJ databases">
        <title>Depth-based differentiation of microbial function through sediment-hosted aquifers and enrichment of novel symbionts in the deep terrestrial subsurface.</title>
        <authorList>
            <person name="Probst A.J."/>
            <person name="Ladd B."/>
            <person name="Jarett J.K."/>
            <person name="Geller-Mcgrath D.E."/>
            <person name="Sieber C.M."/>
            <person name="Emerson J.B."/>
            <person name="Anantharaman K."/>
            <person name="Thomas B.C."/>
            <person name="Malmstrom R."/>
            <person name="Stieglmeier M."/>
            <person name="Klingl A."/>
            <person name="Woyke T."/>
            <person name="Ryan C.M."/>
            <person name="Banfield J.F."/>
        </authorList>
    </citation>
    <scope>NUCLEOTIDE SEQUENCE [LARGE SCALE GENOMIC DNA]</scope>
    <source>
        <strain evidence="10">CG11_big_fil_rev_8_21_14_0_20_36_8</strain>
    </source>
</reference>
<keyword evidence="4" id="KW-0808">Transferase</keyword>
<feature type="transmembrane region" description="Helical" evidence="8">
    <location>
        <begin position="142"/>
        <end position="162"/>
    </location>
</feature>
<evidence type="ECO:0000256" key="3">
    <source>
        <dbReference type="ARBA" id="ARBA00022676"/>
    </source>
</evidence>
<sequence length="510" mass="59875">MINSSYKKFFLSILTISIVIGIFSYFRLEPIISERVAYTFDQGRDFLKASEIVINKDITFIGPTTGINGIFHGAWWYYYLAIVFVIFGGLPMGFYIMQFILYLSSLILLIYYLNKYFNDQIALLFSLIIATSPYFITKSLFVANNTIVPVFVLSFLVTHFLILEKLPKSNKKKLILFFIAGLSLGMIAEFEFAFGLLLAPVYILTAIIFKPLRKNFTNIHQLLFFFGGLFIAFLPRLLFEIRNNFSQSRTLISFITDPQYHTPKTINSIFSERIHLFYDYYSGIYSHHWIMWIFSFMMVFSIVIMFKRKKVIFHNSLFFLSIILLGLFLVSLLYKDTFWPYYFDGIHYSFILISAILLQQFNTVNQKQLKTLLYLLNVAIFLTAIYSVITHIKSPKIYDGIKVQIDIVGFIQKIELNLNNYCVYIYTPPVIPHTYDYLFKYNSISKRISEPKQEFVDNKCWYVLEADPYAERKNDWINGHLPKDNPNLKLIKEKQIKDVTIQLWDHGPTE</sequence>
<evidence type="ECO:0000259" key="9">
    <source>
        <dbReference type="Pfam" id="PF13231"/>
    </source>
</evidence>
<keyword evidence="3" id="KW-0328">Glycosyltransferase</keyword>
<evidence type="ECO:0000313" key="10">
    <source>
        <dbReference type="EMBL" id="PIQ73016.1"/>
    </source>
</evidence>
<dbReference type="AlphaFoldDB" id="A0A2M6ISX7"/>
<feature type="transmembrane region" description="Helical" evidence="8">
    <location>
        <begin position="116"/>
        <end position="136"/>
    </location>
</feature>
<dbReference type="Pfam" id="PF13231">
    <property type="entry name" value="PMT_2"/>
    <property type="match status" value="1"/>
</dbReference>
<dbReference type="GO" id="GO:0016763">
    <property type="term" value="F:pentosyltransferase activity"/>
    <property type="evidence" value="ECO:0007669"/>
    <property type="project" value="TreeGrafter"/>
</dbReference>
<keyword evidence="5 8" id="KW-0812">Transmembrane</keyword>
<feature type="domain" description="Glycosyltransferase RgtA/B/C/D-like" evidence="9">
    <location>
        <begin position="77"/>
        <end position="237"/>
    </location>
</feature>
<dbReference type="Proteomes" id="UP000231056">
    <property type="component" value="Unassembled WGS sequence"/>
</dbReference>